<protein>
    <recommendedName>
        <fullName evidence="1">AntA/AntB antirepressor domain-containing protein</fullName>
    </recommendedName>
</protein>
<comment type="caution">
    <text evidence="2">The sequence shown here is derived from an EMBL/GenBank/DDBJ whole genome shotgun (WGS) entry which is preliminary data.</text>
</comment>
<dbReference type="STRING" id="680026.AB733_23120"/>
<gene>
    <name evidence="2" type="ORF">C9I94_10920</name>
</gene>
<evidence type="ECO:0000313" key="3">
    <source>
        <dbReference type="Proteomes" id="UP000240481"/>
    </source>
</evidence>
<evidence type="ECO:0000259" key="1">
    <source>
        <dbReference type="Pfam" id="PF08346"/>
    </source>
</evidence>
<dbReference type="Pfam" id="PF08346">
    <property type="entry name" value="AntA"/>
    <property type="match status" value="1"/>
</dbReference>
<dbReference type="Proteomes" id="UP000240481">
    <property type="component" value="Unassembled WGS sequence"/>
</dbReference>
<name>A0A0J8XT68_9GAMM</name>
<keyword evidence="3" id="KW-1185">Reference proteome</keyword>
<dbReference type="AlphaFoldDB" id="A0A0J8XT68"/>
<accession>A0A0J8XT68</accession>
<dbReference type="EMBL" id="PYLZ01000005">
    <property type="protein sequence ID" value="PSW24540.1"/>
    <property type="molecule type" value="Genomic_DNA"/>
</dbReference>
<feature type="domain" description="AntA/AntB antirepressor" evidence="1">
    <location>
        <begin position="56"/>
        <end position="138"/>
    </location>
</feature>
<dbReference type="InterPro" id="IPR013557">
    <property type="entry name" value="AntA/B_antirep"/>
</dbReference>
<proteinExistence type="predicted"/>
<organism evidence="2 3">
    <name type="scientific">Photobacterium swingsii</name>
    <dbReference type="NCBI Taxonomy" id="680026"/>
    <lineage>
        <taxon>Bacteria</taxon>
        <taxon>Pseudomonadati</taxon>
        <taxon>Pseudomonadota</taxon>
        <taxon>Gammaproteobacteria</taxon>
        <taxon>Vibrionales</taxon>
        <taxon>Vibrionaceae</taxon>
        <taxon>Photobacterium</taxon>
    </lineage>
</organism>
<sequence length="282" mass="32615">MIVDKGRRFYTLENVSKKQMVQIFEISQHEAGLVMKYRKKLPVLFDEVDSEEAHSVNLRELHKQLEVKDHFSDWIKRKSERLQVVDLIETDISDRMKSIAYDADILKETQLTAYGQVDRIEYHAKPDAAKMICMQENNDVGDLVRRYFLLCEKLLHRIATRNPTRVSCIDTSNAIFKTLAARKTANPVKIKSALERNVCLVATGAVPKAWRDVLGVKNVRDYLKHHGDRKELQRYEEVLRSCDFLTKDPSVGSVKLVADQLKRVFGESNIYDKYLSIQSAQK</sequence>
<evidence type="ECO:0000313" key="2">
    <source>
        <dbReference type="EMBL" id="PSW24540.1"/>
    </source>
</evidence>
<reference evidence="2 3" key="1">
    <citation type="submission" date="2018-01" db="EMBL/GenBank/DDBJ databases">
        <title>Whole genome sequencing of Histamine producing bacteria.</title>
        <authorList>
            <person name="Butler K."/>
        </authorList>
    </citation>
    <scope>NUCLEOTIDE SEQUENCE [LARGE SCALE GENOMIC DNA]</scope>
    <source>
        <strain evidence="2 3">DSM 24669</strain>
    </source>
</reference>